<comment type="similarity">
    <text evidence="5">Belongs to the purine/pyrimidine phosphoribosyltransferase family. PurR subfamily.</text>
</comment>
<organism evidence="8 9">
    <name type="scientific">Aminipila butyrica</name>
    <dbReference type="NCBI Taxonomy" id="433296"/>
    <lineage>
        <taxon>Bacteria</taxon>
        <taxon>Bacillati</taxon>
        <taxon>Bacillota</taxon>
        <taxon>Clostridia</taxon>
        <taxon>Peptostreptococcales</taxon>
        <taxon>Anaerovoracaceae</taxon>
        <taxon>Aminipila</taxon>
    </lineage>
</organism>
<evidence type="ECO:0000259" key="7">
    <source>
        <dbReference type="Pfam" id="PF09182"/>
    </source>
</evidence>
<dbReference type="AlphaFoldDB" id="A0A858BWZ2"/>
<feature type="domain" description="Bacterial purine repressor N-terminal" evidence="7">
    <location>
        <begin position="2"/>
        <end position="71"/>
    </location>
</feature>
<dbReference type="PANTHER" id="PTHR43864">
    <property type="entry name" value="HYPOXANTHINE/GUANINE PHOSPHORIBOSYLTRANSFERASE"/>
    <property type="match status" value="1"/>
</dbReference>
<keyword evidence="3" id="KW-0238">DNA-binding</keyword>
<dbReference type="InterPro" id="IPR015265">
    <property type="entry name" value="PuR_N"/>
</dbReference>
<feature type="domain" description="Phosphoribosyltransferase" evidence="6">
    <location>
        <begin position="113"/>
        <end position="238"/>
    </location>
</feature>
<gene>
    <name evidence="8" type="primary">purR</name>
    <name evidence="8" type="ORF">Ami103574_09950</name>
</gene>
<evidence type="ECO:0000313" key="8">
    <source>
        <dbReference type="EMBL" id="QIB69628.1"/>
    </source>
</evidence>
<keyword evidence="2" id="KW-0805">Transcription regulation</keyword>
<dbReference type="InterPro" id="IPR000836">
    <property type="entry name" value="PRTase_dom"/>
</dbReference>
<dbReference type="InterPro" id="IPR036390">
    <property type="entry name" value="WH_DNA-bd_sf"/>
</dbReference>
<dbReference type="InterPro" id="IPR050118">
    <property type="entry name" value="Pur/Pyrimidine_PRTase"/>
</dbReference>
<dbReference type="CDD" id="cd06223">
    <property type="entry name" value="PRTases_typeI"/>
    <property type="match status" value="1"/>
</dbReference>
<dbReference type="Gene3D" id="3.40.50.2020">
    <property type="match status" value="1"/>
</dbReference>
<evidence type="ECO:0000256" key="3">
    <source>
        <dbReference type="ARBA" id="ARBA00023125"/>
    </source>
</evidence>
<dbReference type="GO" id="GO:0045892">
    <property type="term" value="P:negative regulation of DNA-templated transcription"/>
    <property type="evidence" value="ECO:0007669"/>
    <property type="project" value="InterPro"/>
</dbReference>
<evidence type="ECO:0000256" key="2">
    <source>
        <dbReference type="ARBA" id="ARBA00023015"/>
    </source>
</evidence>
<dbReference type="InterPro" id="IPR036388">
    <property type="entry name" value="WH-like_DNA-bd_sf"/>
</dbReference>
<evidence type="ECO:0000259" key="6">
    <source>
        <dbReference type="Pfam" id="PF00156"/>
    </source>
</evidence>
<dbReference type="InterPro" id="IPR010078">
    <property type="entry name" value="PurR_Bsub"/>
</dbReference>
<dbReference type="EMBL" id="CP048649">
    <property type="protein sequence ID" value="QIB69628.1"/>
    <property type="molecule type" value="Genomic_DNA"/>
</dbReference>
<dbReference type="GO" id="GO:0045982">
    <property type="term" value="P:negative regulation of purine nucleobase metabolic process"/>
    <property type="evidence" value="ECO:0007669"/>
    <property type="project" value="InterPro"/>
</dbReference>
<dbReference type="SUPFAM" id="SSF46785">
    <property type="entry name" value="Winged helix' DNA-binding domain"/>
    <property type="match status" value="1"/>
</dbReference>
<evidence type="ECO:0000256" key="4">
    <source>
        <dbReference type="ARBA" id="ARBA00023163"/>
    </source>
</evidence>
<dbReference type="Proteomes" id="UP000466848">
    <property type="component" value="Chromosome"/>
</dbReference>
<reference evidence="8 9" key="1">
    <citation type="submission" date="2020-02" db="EMBL/GenBank/DDBJ databases">
        <authorList>
            <person name="Kim Y.B."/>
            <person name="Roh S.W."/>
        </authorList>
    </citation>
    <scope>NUCLEOTIDE SEQUENCE [LARGE SCALE GENOMIC DNA]</scope>
    <source>
        <strain evidence="8 9">DSM 103574</strain>
    </source>
</reference>
<keyword evidence="4" id="KW-0804">Transcription</keyword>
<dbReference type="Gene3D" id="1.10.10.10">
    <property type="entry name" value="Winged helix-like DNA-binding domain superfamily/Winged helix DNA-binding domain"/>
    <property type="match status" value="1"/>
</dbReference>
<accession>A0A858BWZ2</accession>
<dbReference type="PANTHER" id="PTHR43864:SF2">
    <property type="entry name" value="PUR OPERON REPRESSOR"/>
    <property type="match status" value="1"/>
</dbReference>
<dbReference type="InterPro" id="IPR029057">
    <property type="entry name" value="PRTase-like"/>
</dbReference>
<proteinExistence type="inferred from homology"/>
<name>A0A858BWZ2_9FIRM</name>
<protein>
    <submittedName>
        <fullName evidence="8">Pur operon repressor</fullName>
    </submittedName>
</protein>
<evidence type="ECO:0000313" key="9">
    <source>
        <dbReference type="Proteomes" id="UP000466848"/>
    </source>
</evidence>
<sequence length="269" mass="29598">MKRAERVAAIIKILSDTPNKLYSLNYFCSLFDAAKSSISEDLQTARQTLQSVDLGIIQTIAGAGGGVKYIPHISDESCRQLQDELCEKLRDSSRILGGGFLYTSDIMFDSDIARRAATVFARKFQNYQAEYVATIETKGIPIATMTAHMLNVPMIVIRRESKISEGSTLSINYFSGSSDRVQKMSVSKRAVAPGSKVLIIDDFMRAGGSVKGIKDILGEFDAEIVGTGIVIASTEPDTKKIQDYCTLLYLGKVDENTKEIQVYSNCQIF</sequence>
<keyword evidence="9" id="KW-1185">Reference proteome</keyword>
<dbReference type="RefSeq" id="WP_163066868.1">
    <property type="nucleotide sequence ID" value="NZ_CP048649.1"/>
</dbReference>
<evidence type="ECO:0000256" key="5">
    <source>
        <dbReference type="ARBA" id="ARBA00049656"/>
    </source>
</evidence>
<dbReference type="NCBIfam" id="TIGR01743">
    <property type="entry name" value="purR_Bsub"/>
    <property type="match status" value="1"/>
</dbReference>
<dbReference type="GO" id="GO:0003677">
    <property type="term" value="F:DNA binding"/>
    <property type="evidence" value="ECO:0007669"/>
    <property type="project" value="UniProtKB-KW"/>
</dbReference>
<dbReference type="Pfam" id="PF00156">
    <property type="entry name" value="Pribosyltran"/>
    <property type="match status" value="1"/>
</dbReference>
<evidence type="ECO:0000256" key="1">
    <source>
        <dbReference type="ARBA" id="ARBA00011738"/>
    </source>
</evidence>
<dbReference type="KEGG" id="abut:Ami103574_09950"/>
<dbReference type="Pfam" id="PF09182">
    <property type="entry name" value="PuR_N"/>
    <property type="match status" value="1"/>
</dbReference>
<dbReference type="SUPFAM" id="SSF53271">
    <property type="entry name" value="PRTase-like"/>
    <property type="match status" value="1"/>
</dbReference>
<comment type="subunit">
    <text evidence="1">Homodimer.</text>
</comment>